<evidence type="ECO:0000256" key="4">
    <source>
        <dbReference type="ARBA" id="ARBA00022679"/>
    </source>
</evidence>
<dbReference type="NCBIfam" id="TIGR01469">
    <property type="entry name" value="cobA_cysG_Cterm"/>
    <property type="match status" value="1"/>
</dbReference>
<evidence type="ECO:0000313" key="10">
    <source>
        <dbReference type="Proteomes" id="UP001589813"/>
    </source>
</evidence>
<evidence type="ECO:0000313" key="9">
    <source>
        <dbReference type="EMBL" id="MFC0047165.1"/>
    </source>
</evidence>
<dbReference type="GO" id="GO:0004851">
    <property type="term" value="F:uroporphyrin-III C-methyltransferase activity"/>
    <property type="evidence" value="ECO:0007669"/>
    <property type="project" value="UniProtKB-EC"/>
</dbReference>
<protein>
    <recommendedName>
        <fullName evidence="2">uroporphyrinogen-III C-methyltransferase</fullName>
        <ecNumber evidence="2">2.1.1.107</ecNumber>
    </recommendedName>
</protein>
<comment type="pathway">
    <text evidence="1">Cofactor biosynthesis; adenosylcobalamin biosynthesis.</text>
</comment>
<dbReference type="EC" id="2.1.1.107" evidence="2"/>
<proteinExistence type="predicted"/>
<dbReference type="Gene3D" id="3.30.950.10">
    <property type="entry name" value="Methyltransferase, Cobalt-precorrin-4 Transmethylase, Domain 2"/>
    <property type="match status" value="1"/>
</dbReference>
<dbReference type="InterPro" id="IPR035996">
    <property type="entry name" value="4pyrrol_Methylase_sf"/>
</dbReference>
<dbReference type="CDD" id="cd11642">
    <property type="entry name" value="SUMT"/>
    <property type="match status" value="1"/>
</dbReference>
<dbReference type="InterPro" id="IPR006366">
    <property type="entry name" value="CobA/CysG_C"/>
</dbReference>
<evidence type="ECO:0000256" key="1">
    <source>
        <dbReference type="ARBA" id="ARBA00004953"/>
    </source>
</evidence>
<dbReference type="EMBL" id="JBHLXP010000001">
    <property type="protein sequence ID" value="MFC0047165.1"/>
    <property type="molecule type" value="Genomic_DNA"/>
</dbReference>
<keyword evidence="10" id="KW-1185">Reference proteome</keyword>
<reference evidence="9 10" key="1">
    <citation type="submission" date="2024-09" db="EMBL/GenBank/DDBJ databases">
        <authorList>
            <person name="Sun Q."/>
            <person name="Mori K."/>
        </authorList>
    </citation>
    <scope>NUCLEOTIDE SEQUENCE [LARGE SCALE GENOMIC DNA]</scope>
    <source>
        <strain evidence="9 10">KCTC 23315</strain>
    </source>
</reference>
<dbReference type="SUPFAM" id="SSF53790">
    <property type="entry name" value="Tetrapyrrole methylase"/>
    <property type="match status" value="1"/>
</dbReference>
<evidence type="ECO:0000256" key="2">
    <source>
        <dbReference type="ARBA" id="ARBA00012162"/>
    </source>
</evidence>
<sequence length="314" mass="33558">MSVLSFFQQAGLNLRQFGSSFGTNLGDYIAGTGATRRTVPLPASGETIPGVYLLGAGPGDPELLTRKGERLLRAADVVLYDNLVSPQVLALCRRSCQQIYVGKRAGQHAMPQAQINQLLVEYGRLSVTADKVIVRLKGGDPTIFGRVSEEAEALEQAGLRFAIVPGITSACAASAYSGIALTARGQASAVQFLTAQFADPSRQPDWQNYRYQYGNNPTLVVYMGLNRLNELCLGLMNVGWPGEMPVALLDQVSTDAQQQLIGNLSDICARYACHQQGPNPLSGPTLIVIGLVVSAPMAVSPTLLKVPENLLQAN</sequence>
<evidence type="ECO:0000256" key="5">
    <source>
        <dbReference type="ARBA" id="ARBA00022691"/>
    </source>
</evidence>
<comment type="caution">
    <text evidence="9">The sequence shown here is derived from an EMBL/GenBank/DDBJ whole genome shotgun (WGS) entry which is preliminary data.</text>
</comment>
<dbReference type="NCBIfam" id="NF004790">
    <property type="entry name" value="PRK06136.1"/>
    <property type="match status" value="1"/>
</dbReference>
<dbReference type="PANTHER" id="PTHR45790">
    <property type="entry name" value="SIROHEME SYNTHASE-RELATED"/>
    <property type="match status" value="1"/>
</dbReference>
<dbReference type="GO" id="GO:0032259">
    <property type="term" value="P:methylation"/>
    <property type="evidence" value="ECO:0007669"/>
    <property type="project" value="UniProtKB-KW"/>
</dbReference>
<organism evidence="9 10">
    <name type="scientific">Rheinheimera tilapiae</name>
    <dbReference type="NCBI Taxonomy" id="875043"/>
    <lineage>
        <taxon>Bacteria</taxon>
        <taxon>Pseudomonadati</taxon>
        <taxon>Pseudomonadota</taxon>
        <taxon>Gammaproteobacteria</taxon>
        <taxon>Chromatiales</taxon>
        <taxon>Chromatiaceae</taxon>
        <taxon>Rheinheimera</taxon>
    </lineage>
</organism>
<dbReference type="RefSeq" id="WP_377240161.1">
    <property type="nucleotide sequence ID" value="NZ_JBHLXP010000001.1"/>
</dbReference>
<name>A0ABV6B8G5_9GAMM</name>
<dbReference type="Proteomes" id="UP001589813">
    <property type="component" value="Unassembled WGS sequence"/>
</dbReference>
<comment type="pathway">
    <text evidence="7">Porphyrin-containing compound metabolism; siroheme biosynthesis; precorrin-2 from uroporphyrinogen III: step 1/1.</text>
</comment>
<dbReference type="PANTHER" id="PTHR45790:SF1">
    <property type="entry name" value="SIROHEME SYNTHASE"/>
    <property type="match status" value="1"/>
</dbReference>
<evidence type="ECO:0000256" key="6">
    <source>
        <dbReference type="ARBA" id="ARBA00023244"/>
    </source>
</evidence>
<keyword evidence="4 9" id="KW-0808">Transferase</keyword>
<evidence type="ECO:0000256" key="7">
    <source>
        <dbReference type="ARBA" id="ARBA00025705"/>
    </source>
</evidence>
<dbReference type="InterPro" id="IPR014776">
    <property type="entry name" value="4pyrrole_Mease_sub2"/>
</dbReference>
<evidence type="ECO:0000256" key="3">
    <source>
        <dbReference type="ARBA" id="ARBA00022603"/>
    </source>
</evidence>
<dbReference type="InterPro" id="IPR014777">
    <property type="entry name" value="4pyrrole_Mease_sub1"/>
</dbReference>
<keyword evidence="3 9" id="KW-0489">Methyltransferase</keyword>
<gene>
    <name evidence="9" type="primary">cobA</name>
    <name evidence="9" type="ORF">ACFFJP_02535</name>
</gene>
<accession>A0ABV6B8G5</accession>
<evidence type="ECO:0000259" key="8">
    <source>
        <dbReference type="Pfam" id="PF00590"/>
    </source>
</evidence>
<feature type="domain" description="Tetrapyrrole methylase" evidence="8">
    <location>
        <begin position="51"/>
        <end position="267"/>
    </location>
</feature>
<dbReference type="InterPro" id="IPR000878">
    <property type="entry name" value="4pyrrol_Mease"/>
</dbReference>
<dbReference type="InterPro" id="IPR050161">
    <property type="entry name" value="Siro_Cobalamin_biosynth"/>
</dbReference>
<keyword evidence="6" id="KW-0627">Porphyrin biosynthesis</keyword>
<keyword evidence="5" id="KW-0949">S-adenosyl-L-methionine</keyword>
<dbReference type="Gene3D" id="3.40.1010.10">
    <property type="entry name" value="Cobalt-precorrin-4 Transmethylase, Domain 1"/>
    <property type="match status" value="1"/>
</dbReference>
<dbReference type="Pfam" id="PF00590">
    <property type="entry name" value="TP_methylase"/>
    <property type="match status" value="1"/>
</dbReference>